<accession>A0A0F9I3F3</accession>
<sequence length="32" mass="3835">WSELGRKSPDDRQWTYEKVKKTNVTKHIFGEA</sequence>
<feature type="non-terminal residue" evidence="1">
    <location>
        <position position="1"/>
    </location>
</feature>
<reference evidence="1" key="1">
    <citation type="journal article" date="2015" name="Nature">
        <title>Complex archaea that bridge the gap between prokaryotes and eukaryotes.</title>
        <authorList>
            <person name="Spang A."/>
            <person name="Saw J.H."/>
            <person name="Jorgensen S.L."/>
            <person name="Zaremba-Niedzwiedzka K."/>
            <person name="Martijn J."/>
            <person name="Lind A.E."/>
            <person name="van Eijk R."/>
            <person name="Schleper C."/>
            <person name="Guy L."/>
            <person name="Ettema T.J."/>
        </authorList>
    </citation>
    <scope>NUCLEOTIDE SEQUENCE</scope>
</reference>
<dbReference type="EMBL" id="LAZR01022419">
    <property type="protein sequence ID" value="KKL81927.1"/>
    <property type="molecule type" value="Genomic_DNA"/>
</dbReference>
<name>A0A0F9I3F3_9ZZZZ</name>
<organism evidence="1">
    <name type="scientific">marine sediment metagenome</name>
    <dbReference type="NCBI Taxonomy" id="412755"/>
    <lineage>
        <taxon>unclassified sequences</taxon>
        <taxon>metagenomes</taxon>
        <taxon>ecological metagenomes</taxon>
    </lineage>
</organism>
<dbReference type="AlphaFoldDB" id="A0A0F9I3F3"/>
<evidence type="ECO:0000313" key="1">
    <source>
        <dbReference type="EMBL" id="KKL81927.1"/>
    </source>
</evidence>
<protein>
    <submittedName>
        <fullName evidence="1">Uncharacterized protein</fullName>
    </submittedName>
</protein>
<comment type="caution">
    <text evidence="1">The sequence shown here is derived from an EMBL/GenBank/DDBJ whole genome shotgun (WGS) entry which is preliminary data.</text>
</comment>
<proteinExistence type="predicted"/>
<gene>
    <name evidence="1" type="ORF">LCGC14_1989810</name>
</gene>